<accession>A0A4R5DCR7</accession>
<protein>
    <submittedName>
        <fullName evidence="2">Uncharacterized protein</fullName>
    </submittedName>
</protein>
<gene>
    <name evidence="2" type="ORF">E0F88_24275</name>
</gene>
<comment type="caution">
    <text evidence="2">The sequence shown here is derived from an EMBL/GenBank/DDBJ whole genome shotgun (WGS) entry which is preliminary data.</text>
</comment>
<dbReference type="AlphaFoldDB" id="A0A4R5DCR7"/>
<keyword evidence="3" id="KW-1185">Reference proteome</keyword>
<evidence type="ECO:0000313" key="2">
    <source>
        <dbReference type="EMBL" id="TDE11556.1"/>
    </source>
</evidence>
<dbReference type="RefSeq" id="WP_131960889.1">
    <property type="nucleotide sequence ID" value="NZ_SMFL01000011.1"/>
</dbReference>
<dbReference type="EMBL" id="SMFL01000011">
    <property type="protein sequence ID" value="TDE11556.1"/>
    <property type="molecule type" value="Genomic_DNA"/>
</dbReference>
<feature type="region of interest" description="Disordered" evidence="1">
    <location>
        <begin position="49"/>
        <end position="102"/>
    </location>
</feature>
<evidence type="ECO:0000313" key="3">
    <source>
        <dbReference type="Proteomes" id="UP000294850"/>
    </source>
</evidence>
<evidence type="ECO:0000256" key="1">
    <source>
        <dbReference type="SAM" id="MobiDB-lite"/>
    </source>
</evidence>
<reference evidence="2 3" key="1">
    <citation type="submission" date="2019-03" db="EMBL/GenBank/DDBJ databases">
        <title>Dyadobacter AR-3-6 sp. nov., isolated from arctic soil.</title>
        <authorList>
            <person name="Chaudhary D.K."/>
        </authorList>
    </citation>
    <scope>NUCLEOTIDE SEQUENCE [LARGE SCALE GENOMIC DNA]</scope>
    <source>
        <strain evidence="2 3">AR-3-6</strain>
    </source>
</reference>
<proteinExistence type="predicted"/>
<name>A0A4R5DCR7_9BACT</name>
<feature type="compositionally biased region" description="Basic and acidic residues" evidence="1">
    <location>
        <begin position="93"/>
        <end position="102"/>
    </location>
</feature>
<dbReference type="PROSITE" id="PS51257">
    <property type="entry name" value="PROKAR_LIPOPROTEIN"/>
    <property type="match status" value="1"/>
</dbReference>
<sequence>MRNNRIGIAIIGVLIAAISISSCTYRSHGPVYDNGYGYGYGYRHYPPPPPPRRVIVVRPTPPPKRVYHSNGHANRYDRRSARSYRKNSSRQYGHNERSRGPR</sequence>
<dbReference type="Proteomes" id="UP000294850">
    <property type="component" value="Unassembled WGS sequence"/>
</dbReference>
<organism evidence="2 3">
    <name type="scientific">Dyadobacter psychrotolerans</name>
    <dbReference type="NCBI Taxonomy" id="2541721"/>
    <lineage>
        <taxon>Bacteria</taxon>
        <taxon>Pseudomonadati</taxon>
        <taxon>Bacteroidota</taxon>
        <taxon>Cytophagia</taxon>
        <taxon>Cytophagales</taxon>
        <taxon>Spirosomataceae</taxon>
        <taxon>Dyadobacter</taxon>
    </lineage>
</organism>